<dbReference type="PROSITE" id="PS00455">
    <property type="entry name" value="AMP_BINDING"/>
    <property type="match status" value="1"/>
</dbReference>
<dbReference type="AlphaFoldDB" id="A0A6J7K6T2"/>
<dbReference type="Pfam" id="PF00501">
    <property type="entry name" value="AMP-binding"/>
    <property type="match status" value="1"/>
</dbReference>
<comment type="similarity">
    <text evidence="1">Belongs to the ATP-dependent AMP-binding enzyme family.</text>
</comment>
<evidence type="ECO:0000313" key="7">
    <source>
        <dbReference type="EMBL" id="CAB4829114.1"/>
    </source>
</evidence>
<evidence type="ECO:0000259" key="3">
    <source>
        <dbReference type="Pfam" id="PF00501"/>
    </source>
</evidence>
<reference evidence="8" key="1">
    <citation type="submission" date="2020-05" db="EMBL/GenBank/DDBJ databases">
        <authorList>
            <person name="Chiriac C."/>
            <person name="Salcher M."/>
            <person name="Ghai R."/>
            <person name="Kavagutti S V."/>
        </authorList>
    </citation>
    <scope>NUCLEOTIDE SEQUENCE</scope>
</reference>
<dbReference type="Gene3D" id="3.40.50.12780">
    <property type="entry name" value="N-terminal domain of ligase-like"/>
    <property type="match status" value="1"/>
</dbReference>
<evidence type="ECO:0000256" key="2">
    <source>
        <dbReference type="ARBA" id="ARBA00022598"/>
    </source>
</evidence>
<dbReference type="GO" id="GO:0031956">
    <property type="term" value="F:medium-chain fatty acid-CoA ligase activity"/>
    <property type="evidence" value="ECO:0007669"/>
    <property type="project" value="TreeGrafter"/>
</dbReference>
<dbReference type="PANTHER" id="PTHR43201:SF5">
    <property type="entry name" value="MEDIUM-CHAIN ACYL-COA LIGASE ACSF2, MITOCHONDRIAL"/>
    <property type="match status" value="1"/>
</dbReference>
<evidence type="ECO:0000256" key="1">
    <source>
        <dbReference type="ARBA" id="ARBA00006432"/>
    </source>
</evidence>
<dbReference type="EMBL" id="CAFBOL010000055">
    <property type="protein sequence ID" value="CAB4998009.1"/>
    <property type="molecule type" value="Genomic_DNA"/>
</dbReference>
<evidence type="ECO:0000313" key="5">
    <source>
        <dbReference type="EMBL" id="CAB4365774.1"/>
    </source>
</evidence>
<evidence type="ECO:0000259" key="4">
    <source>
        <dbReference type="Pfam" id="PF13193"/>
    </source>
</evidence>
<dbReference type="EMBL" id="CAESGF010000047">
    <property type="protein sequence ID" value="CAB4365774.1"/>
    <property type="molecule type" value="Genomic_DNA"/>
</dbReference>
<dbReference type="SUPFAM" id="SSF56801">
    <property type="entry name" value="Acetyl-CoA synthetase-like"/>
    <property type="match status" value="1"/>
</dbReference>
<proteinExistence type="inferred from homology"/>
<dbReference type="InterPro" id="IPR000873">
    <property type="entry name" value="AMP-dep_synth/lig_dom"/>
</dbReference>
<organism evidence="8">
    <name type="scientific">freshwater metagenome</name>
    <dbReference type="NCBI Taxonomy" id="449393"/>
    <lineage>
        <taxon>unclassified sequences</taxon>
        <taxon>metagenomes</taxon>
        <taxon>ecological metagenomes</taxon>
    </lineage>
</organism>
<protein>
    <submittedName>
        <fullName evidence="8">Unannotated protein</fullName>
    </submittedName>
</protein>
<dbReference type="InterPro" id="IPR025110">
    <property type="entry name" value="AMP-bd_C"/>
</dbReference>
<dbReference type="CDD" id="cd04433">
    <property type="entry name" value="AFD_class_I"/>
    <property type="match status" value="1"/>
</dbReference>
<evidence type="ECO:0000313" key="9">
    <source>
        <dbReference type="EMBL" id="CAB4998009.1"/>
    </source>
</evidence>
<evidence type="ECO:0000313" key="8">
    <source>
        <dbReference type="EMBL" id="CAB4950479.1"/>
    </source>
</evidence>
<dbReference type="GO" id="GO:0006631">
    <property type="term" value="P:fatty acid metabolic process"/>
    <property type="evidence" value="ECO:0007669"/>
    <property type="project" value="TreeGrafter"/>
</dbReference>
<sequence>MNRQEPVLPPFEPTAPALIEHVARHYGDHALAVLGDARLTYADAHARSALMAKALLASGVGKGTRVGLLAPNGPDWIIAWLAVARIGAIATLLNTYHKAAELGHVLRHADVQVLLAADAHLGADHLARLEAAVPDLAAQPHGAIRSTSHPSLRSVWTWGGAHTRPWAGHRDDLLAIAAAVPDELLAAAEREVTPADEMMIIYTSGSTSAPKGVVHGHGPAIRHAYNLATLRALAADDVLYGSMPLFWVGGVGYTFMAAMMVGATVVYEDRFEPEATLRLLEREHVTQILGWPHLAKALADHPTCGERDLSALRFPVLNGANQPAGLAASTLGSLGMTETFGPHTYGARPEDPTDIPGSFGRPVPGVEHKIVDAITGEDLPPGNSGQICVRGYSLMLGFYKVERSQVFTADGWYRTGDAGWFDEHGHLHFVGRLGDAIKTSGMNVTPRDVEIALEELPEVVAAFVTGTPSERGEDVVAGVVIRPGASADAASLRAAVKERIASYKVPRHITLFTSQAELPMLDSGKIDRRRVNEAIRADYEPHLHAGG</sequence>
<gene>
    <name evidence="6" type="ORF">UFOPK2656_03371</name>
    <name evidence="7" type="ORF">UFOPK3099_01922</name>
    <name evidence="8" type="ORF">UFOPK3651_02809</name>
    <name evidence="9" type="ORF">UFOPK3931_01938</name>
    <name evidence="5" type="ORF">UFOPK4189_03515</name>
</gene>
<dbReference type="PANTHER" id="PTHR43201">
    <property type="entry name" value="ACYL-COA SYNTHETASE"/>
    <property type="match status" value="1"/>
</dbReference>
<feature type="domain" description="AMP-dependent synthetase/ligase" evidence="3">
    <location>
        <begin position="20"/>
        <end position="399"/>
    </location>
</feature>
<dbReference type="EMBL" id="CAFBMT010000022">
    <property type="protein sequence ID" value="CAB4950479.1"/>
    <property type="molecule type" value="Genomic_DNA"/>
</dbReference>
<dbReference type="Gene3D" id="3.30.300.30">
    <property type="match status" value="1"/>
</dbReference>
<dbReference type="EMBL" id="CAFAAV010000163">
    <property type="protein sequence ID" value="CAB4829114.1"/>
    <property type="molecule type" value="Genomic_DNA"/>
</dbReference>
<keyword evidence="2" id="KW-0436">Ligase</keyword>
<accession>A0A6J7K6T2</accession>
<name>A0A6J7K6T2_9ZZZZ</name>
<dbReference type="Pfam" id="PF13193">
    <property type="entry name" value="AMP-binding_C"/>
    <property type="match status" value="1"/>
</dbReference>
<dbReference type="EMBL" id="CAEZYF010000037">
    <property type="protein sequence ID" value="CAB4748214.1"/>
    <property type="molecule type" value="Genomic_DNA"/>
</dbReference>
<evidence type="ECO:0000313" key="6">
    <source>
        <dbReference type="EMBL" id="CAB4748214.1"/>
    </source>
</evidence>
<dbReference type="InterPro" id="IPR020845">
    <property type="entry name" value="AMP-binding_CS"/>
</dbReference>
<dbReference type="InterPro" id="IPR045851">
    <property type="entry name" value="AMP-bd_C_sf"/>
</dbReference>
<dbReference type="InterPro" id="IPR042099">
    <property type="entry name" value="ANL_N_sf"/>
</dbReference>
<feature type="domain" description="AMP-binding enzyme C-terminal" evidence="4">
    <location>
        <begin position="449"/>
        <end position="525"/>
    </location>
</feature>